<name>A0A7S7NSQ5_PALFE</name>
<dbReference type="Pfam" id="PF02861">
    <property type="entry name" value="Clp_N"/>
    <property type="match status" value="1"/>
</dbReference>
<reference evidence="3 4" key="1">
    <citation type="submission" date="2020-10" db="EMBL/GenBank/DDBJ databases">
        <title>Complete genome sequence of Paludibaculum fermentans P105T, a facultatively anaerobic acidobacterium capable of dissimilatory Fe(III) reduction.</title>
        <authorList>
            <person name="Dedysh S.N."/>
            <person name="Beletsky A.V."/>
            <person name="Kulichevskaya I.S."/>
            <person name="Mardanov A.V."/>
            <person name="Ravin N.V."/>
        </authorList>
    </citation>
    <scope>NUCLEOTIDE SEQUENCE [LARGE SCALE GENOMIC DNA]</scope>
    <source>
        <strain evidence="3 4">P105</strain>
    </source>
</reference>
<proteinExistence type="predicted"/>
<dbReference type="RefSeq" id="WP_194450206.1">
    <property type="nucleotide sequence ID" value="NZ_CP063849.1"/>
</dbReference>
<dbReference type="KEGG" id="pfer:IRI77_00855"/>
<protein>
    <recommendedName>
        <fullName evidence="2">Clp R domain-containing protein</fullName>
    </recommendedName>
</protein>
<keyword evidence="1" id="KW-0677">Repeat</keyword>
<evidence type="ECO:0000313" key="4">
    <source>
        <dbReference type="Proteomes" id="UP000593892"/>
    </source>
</evidence>
<sequence length="148" mass="16450">MFDRYTEKARRTIFFGRYAASEYGAAQIETEHLLLGLVQEGLERGLPFPDGAKEAIRLAILAGMPAKNIQTGTSVDMMLSRDARKVLELADQEREARGHKSLHTGHLLLGFLLVPDCLAAKTLRKVGYEVETLRAEIRSATNRGLLPE</sequence>
<evidence type="ECO:0000256" key="1">
    <source>
        <dbReference type="PROSITE-ProRule" id="PRU01251"/>
    </source>
</evidence>
<gene>
    <name evidence="3" type="ORF">IRI77_00855</name>
</gene>
<dbReference type="InterPro" id="IPR036628">
    <property type="entry name" value="Clp_N_dom_sf"/>
</dbReference>
<dbReference type="AlphaFoldDB" id="A0A7S7NSQ5"/>
<dbReference type="InterPro" id="IPR004176">
    <property type="entry name" value="Clp_R_N"/>
</dbReference>
<organism evidence="3 4">
    <name type="scientific">Paludibaculum fermentans</name>
    <dbReference type="NCBI Taxonomy" id="1473598"/>
    <lineage>
        <taxon>Bacteria</taxon>
        <taxon>Pseudomonadati</taxon>
        <taxon>Acidobacteriota</taxon>
        <taxon>Terriglobia</taxon>
        <taxon>Bryobacterales</taxon>
        <taxon>Bryobacteraceae</taxon>
        <taxon>Paludibaculum</taxon>
    </lineage>
</organism>
<dbReference type="SUPFAM" id="SSF81923">
    <property type="entry name" value="Double Clp-N motif"/>
    <property type="match status" value="1"/>
</dbReference>
<evidence type="ECO:0000259" key="2">
    <source>
        <dbReference type="PROSITE" id="PS51903"/>
    </source>
</evidence>
<feature type="domain" description="Clp R" evidence="2">
    <location>
        <begin position="2"/>
        <end position="145"/>
    </location>
</feature>
<keyword evidence="4" id="KW-1185">Reference proteome</keyword>
<dbReference type="Proteomes" id="UP000593892">
    <property type="component" value="Chromosome"/>
</dbReference>
<accession>A0A7S7NSQ5</accession>
<dbReference type="PROSITE" id="PS51903">
    <property type="entry name" value="CLP_R"/>
    <property type="match status" value="1"/>
</dbReference>
<dbReference type="Gene3D" id="1.10.1780.10">
    <property type="entry name" value="Clp, N-terminal domain"/>
    <property type="match status" value="1"/>
</dbReference>
<evidence type="ECO:0000313" key="3">
    <source>
        <dbReference type="EMBL" id="QOY88544.1"/>
    </source>
</evidence>
<dbReference type="EMBL" id="CP063849">
    <property type="protein sequence ID" value="QOY88544.1"/>
    <property type="molecule type" value="Genomic_DNA"/>
</dbReference>